<accession>A0A495VRM2</accession>
<feature type="transmembrane region" description="Helical" evidence="2">
    <location>
        <begin position="39"/>
        <end position="59"/>
    </location>
</feature>
<reference evidence="3 4" key="1">
    <citation type="submission" date="2018-10" db="EMBL/GenBank/DDBJ databases">
        <title>Sequencing the genomes of 1000 actinobacteria strains.</title>
        <authorList>
            <person name="Klenk H.-P."/>
        </authorList>
    </citation>
    <scope>NUCLEOTIDE SEQUENCE [LARGE SCALE GENOMIC DNA]</scope>
    <source>
        <strain evidence="3 4">DSM 43800</strain>
    </source>
</reference>
<dbReference type="RefSeq" id="WP_121000473.1">
    <property type="nucleotide sequence ID" value="NZ_RBXO01000001.1"/>
</dbReference>
<dbReference type="AlphaFoldDB" id="A0A495VRM2"/>
<keyword evidence="2" id="KW-1133">Transmembrane helix</keyword>
<keyword evidence="2" id="KW-0472">Membrane</keyword>
<dbReference type="OrthoDB" id="3685449at2"/>
<organism evidence="3 4">
    <name type="scientific">Saccharothrix australiensis</name>
    <dbReference type="NCBI Taxonomy" id="2072"/>
    <lineage>
        <taxon>Bacteria</taxon>
        <taxon>Bacillati</taxon>
        <taxon>Actinomycetota</taxon>
        <taxon>Actinomycetes</taxon>
        <taxon>Pseudonocardiales</taxon>
        <taxon>Pseudonocardiaceae</taxon>
        <taxon>Saccharothrix</taxon>
    </lineage>
</organism>
<dbReference type="EMBL" id="RBXO01000001">
    <property type="protein sequence ID" value="RKT51560.1"/>
    <property type="molecule type" value="Genomic_DNA"/>
</dbReference>
<keyword evidence="2" id="KW-0812">Transmembrane</keyword>
<proteinExistence type="predicted"/>
<dbReference type="Proteomes" id="UP000282084">
    <property type="component" value="Unassembled WGS sequence"/>
</dbReference>
<name>A0A495VRM2_9PSEU</name>
<protein>
    <submittedName>
        <fullName evidence="3">Uncharacterized protein</fullName>
    </submittedName>
</protein>
<sequence>MTDIKHVLATALADEPPSRLDAAAIVRAGRRRVALRRSATAAAVLVAVAAASLPLALGARGPGVDAGTPPPSDIVTTAPSTSSAPPPSARRPPTGPPDVTLPPPAKPLSERRAAELTAVLAHSGALPPVPAKGGRGATDLPWEFFIGWNEYRAAAELTGDRKGTVLIRMSDRRLTCVPVNPSYSTCEWRIVGGVRVAVQTFHYEQSRSIVVTGATADGGTVSVTAVNEDGHGRRTGADTPLTVEEAAKIATAPGLTF</sequence>
<evidence type="ECO:0000313" key="4">
    <source>
        <dbReference type="Proteomes" id="UP000282084"/>
    </source>
</evidence>
<gene>
    <name evidence="3" type="ORF">C8E97_0039</name>
</gene>
<comment type="caution">
    <text evidence="3">The sequence shown here is derived from an EMBL/GenBank/DDBJ whole genome shotgun (WGS) entry which is preliminary data.</text>
</comment>
<feature type="compositionally biased region" description="Pro residues" evidence="1">
    <location>
        <begin position="84"/>
        <end position="106"/>
    </location>
</feature>
<keyword evidence="4" id="KW-1185">Reference proteome</keyword>
<evidence type="ECO:0000313" key="3">
    <source>
        <dbReference type="EMBL" id="RKT51560.1"/>
    </source>
</evidence>
<evidence type="ECO:0000256" key="1">
    <source>
        <dbReference type="SAM" id="MobiDB-lite"/>
    </source>
</evidence>
<feature type="region of interest" description="Disordered" evidence="1">
    <location>
        <begin position="64"/>
        <end position="106"/>
    </location>
</feature>
<evidence type="ECO:0000256" key="2">
    <source>
        <dbReference type="SAM" id="Phobius"/>
    </source>
</evidence>